<dbReference type="PANTHER" id="PTHR24243:SF9">
    <property type="entry name" value="NEUROTENSIN RECEPTOR TYPE 1"/>
    <property type="match status" value="1"/>
</dbReference>
<keyword evidence="4 14" id="KW-1133">Transmembrane helix</keyword>
<feature type="transmembrane region" description="Helical" evidence="14">
    <location>
        <begin position="301"/>
        <end position="325"/>
    </location>
</feature>
<dbReference type="Ensembl" id="ENSOSUT00000012853.1">
    <property type="protein sequence ID" value="ENSOSUP00000012424.1"/>
    <property type="gene ID" value="ENSOSUG00000008975.1"/>
</dbReference>
<evidence type="ECO:0000256" key="2">
    <source>
        <dbReference type="ARBA" id="ARBA00022475"/>
    </source>
</evidence>
<dbReference type="SUPFAM" id="SSF81321">
    <property type="entry name" value="Family A G protein-coupled receptor-like"/>
    <property type="match status" value="1"/>
</dbReference>
<keyword evidence="10 12" id="KW-0807">Transducer</keyword>
<evidence type="ECO:0000256" key="5">
    <source>
        <dbReference type="ARBA" id="ARBA00023040"/>
    </source>
</evidence>
<evidence type="ECO:0000313" key="17">
    <source>
        <dbReference type="Proteomes" id="UP000694552"/>
    </source>
</evidence>
<evidence type="ECO:0000256" key="7">
    <source>
        <dbReference type="ARBA" id="ARBA00023139"/>
    </source>
</evidence>
<feature type="transmembrane region" description="Helical" evidence="14">
    <location>
        <begin position="345"/>
        <end position="367"/>
    </location>
</feature>
<dbReference type="InterPro" id="IPR000276">
    <property type="entry name" value="GPCR_Rhodpsn"/>
</dbReference>
<evidence type="ECO:0000256" key="13">
    <source>
        <dbReference type="SAM" id="MobiDB-lite"/>
    </source>
</evidence>
<feature type="compositionally biased region" description="Low complexity" evidence="13">
    <location>
        <begin position="69"/>
        <end position="78"/>
    </location>
</feature>
<dbReference type="InterPro" id="IPR003985">
    <property type="entry name" value="NT1_rcpt"/>
</dbReference>
<reference evidence="16" key="2">
    <citation type="submission" date="2025-09" db="UniProtKB">
        <authorList>
            <consortium name="Ensembl"/>
        </authorList>
    </citation>
    <scope>IDENTIFICATION</scope>
</reference>
<feature type="transmembrane region" description="Helical" evidence="14">
    <location>
        <begin position="502"/>
        <end position="519"/>
    </location>
</feature>
<dbReference type="Proteomes" id="UP000694552">
    <property type="component" value="Unplaced"/>
</dbReference>
<dbReference type="GO" id="GO:0005886">
    <property type="term" value="C:plasma membrane"/>
    <property type="evidence" value="ECO:0007669"/>
    <property type="project" value="UniProtKB-SubCell"/>
</dbReference>
<evidence type="ECO:0000256" key="6">
    <source>
        <dbReference type="ARBA" id="ARBA00023136"/>
    </source>
</evidence>
<dbReference type="Pfam" id="PF00001">
    <property type="entry name" value="7tm_1"/>
    <property type="match status" value="1"/>
</dbReference>
<protein>
    <submittedName>
        <fullName evidence="16">Neurotensin receptor 1</fullName>
    </submittedName>
</protein>
<dbReference type="PRINTS" id="PR00237">
    <property type="entry name" value="GPCRRHODOPSN"/>
</dbReference>
<dbReference type="PRINTS" id="PR01480">
    <property type="entry name" value="NEUROTENSN1R"/>
</dbReference>
<keyword evidence="7" id="KW-0564">Palmitate</keyword>
<dbReference type="PROSITE" id="PS00237">
    <property type="entry name" value="G_PROTEIN_RECEP_F1_1"/>
    <property type="match status" value="1"/>
</dbReference>
<sequence>MGGWWVVGCPPMGRGSTAQPGTSFLLPSLPPLPGSQFGDRAGGYKPHLGGGEWGGGRAEGPPPRGRGKAGPAPAGAARSQAERRLPARLCEAGGGAGCVCVCVCVCGCWGCVRVCAGRLLPCQGTSGRRGAAGRREPELRAAPSPGCSGRRWEGGVGGCVCVCVSHTRTRTRTAARERQAPPPRCIKTSQVSTPGAAARRGAAAAGPSSGVPGMHLNATAPAVPGGPLHLHPGGYANASNRSDLLPKGPDEEDLDVNTDIYSKVMVTVIYLALFLVGTVGNSITAYTLVRKKSLQNLQSTVHYHLASLAFSDLLIFLLCMPIELYNFIWVHHPWAFGGAVCKGYYFLRDACTYATALNIASLSVERYMAICHPFKAKSIMSRSRTKKFISCIWIASFLLAIPMIFTMGEIYGKDQDPDSLICTTIVDASTLKTVIQVNTFISFVFPMVVISVLNTIIANQLMVMFRQAAQENQVCTIGGQQTMLSMSMEPSRVQALKHGVRVLRAVVIAFVVCWLPYHIRRLMFCYVPSSHWTDFLFNFYHYFYMLTNVLFYVSSAINPILYNLVSANFRQIFLSTLTLLCLPWRKKKKRLAFTRKSNSISSNHTFSSQVTRETTY</sequence>
<dbReference type="PRINTS" id="PR01479">
    <property type="entry name" value="NEUROTENSINR"/>
</dbReference>
<feature type="transmembrane region" description="Helical" evidence="14">
    <location>
        <begin position="268"/>
        <end position="289"/>
    </location>
</feature>
<feature type="region of interest" description="Disordered" evidence="13">
    <location>
        <begin position="36"/>
        <end position="78"/>
    </location>
</feature>
<comment type="subcellular location">
    <subcellularLocation>
        <location evidence="1">Cell membrane</location>
        <topology evidence="1">Multi-pass membrane protein</topology>
    </subcellularLocation>
</comment>
<evidence type="ECO:0000313" key="16">
    <source>
        <dbReference type="Ensembl" id="ENSOSUP00000012424.1"/>
    </source>
</evidence>
<dbReference type="GO" id="GO:0016492">
    <property type="term" value="F:G protein-coupled neurotensin receptor activity"/>
    <property type="evidence" value="ECO:0007669"/>
    <property type="project" value="InterPro"/>
</dbReference>
<dbReference type="CDD" id="cd15355">
    <property type="entry name" value="7tmA_NTSR1"/>
    <property type="match status" value="1"/>
</dbReference>
<dbReference type="InterPro" id="IPR017452">
    <property type="entry name" value="GPCR_Rhodpsn_7TM"/>
</dbReference>
<keyword evidence="6 14" id="KW-0472">Membrane</keyword>
<feature type="transmembrane region" description="Helical" evidence="14">
    <location>
        <begin position="439"/>
        <end position="457"/>
    </location>
</feature>
<feature type="compositionally biased region" description="Low complexity" evidence="13">
    <location>
        <begin position="194"/>
        <end position="209"/>
    </location>
</feature>
<proteinExistence type="inferred from homology"/>
<feature type="transmembrane region" description="Helical" evidence="14">
    <location>
        <begin position="539"/>
        <end position="565"/>
    </location>
</feature>
<organism evidence="16 17">
    <name type="scientific">Otus sunia</name>
    <name type="common">Oriental scops-owl</name>
    <dbReference type="NCBI Taxonomy" id="257818"/>
    <lineage>
        <taxon>Eukaryota</taxon>
        <taxon>Metazoa</taxon>
        <taxon>Chordata</taxon>
        <taxon>Craniata</taxon>
        <taxon>Vertebrata</taxon>
        <taxon>Euteleostomi</taxon>
        <taxon>Archelosauria</taxon>
        <taxon>Archosauria</taxon>
        <taxon>Dinosauria</taxon>
        <taxon>Saurischia</taxon>
        <taxon>Theropoda</taxon>
        <taxon>Coelurosauria</taxon>
        <taxon>Aves</taxon>
        <taxon>Neognathae</taxon>
        <taxon>Neoaves</taxon>
        <taxon>Telluraves</taxon>
        <taxon>Strigiformes</taxon>
        <taxon>Strigidae</taxon>
        <taxon>Otus</taxon>
    </lineage>
</organism>
<evidence type="ECO:0000256" key="11">
    <source>
        <dbReference type="ARBA" id="ARBA00023288"/>
    </source>
</evidence>
<feature type="transmembrane region" description="Helical" evidence="14">
    <location>
        <begin position="388"/>
        <end position="408"/>
    </location>
</feature>
<dbReference type="Gene3D" id="1.20.1070.10">
    <property type="entry name" value="Rhodopsin 7-helix transmembrane proteins"/>
    <property type="match status" value="1"/>
</dbReference>
<dbReference type="PANTHER" id="PTHR24243">
    <property type="entry name" value="G-PROTEIN COUPLED RECEPTOR"/>
    <property type="match status" value="1"/>
</dbReference>
<dbReference type="AlphaFoldDB" id="A0A8C8B1E9"/>
<evidence type="ECO:0000256" key="8">
    <source>
        <dbReference type="ARBA" id="ARBA00023157"/>
    </source>
</evidence>
<comment type="similarity">
    <text evidence="12">Belongs to the G-protein coupled receptor 1 family.</text>
</comment>
<evidence type="ECO:0000256" key="10">
    <source>
        <dbReference type="ARBA" id="ARBA00023224"/>
    </source>
</evidence>
<dbReference type="InterPro" id="IPR003984">
    <property type="entry name" value="NT_rcpt"/>
</dbReference>
<evidence type="ECO:0000256" key="9">
    <source>
        <dbReference type="ARBA" id="ARBA00023170"/>
    </source>
</evidence>
<keyword evidence="9 12" id="KW-0675">Receptor</keyword>
<keyword evidence="5 12" id="KW-0297">G-protein coupled receptor</keyword>
<keyword evidence="11" id="KW-0449">Lipoprotein</keyword>
<evidence type="ECO:0000256" key="14">
    <source>
        <dbReference type="SAM" id="Phobius"/>
    </source>
</evidence>
<reference evidence="16" key="1">
    <citation type="submission" date="2025-08" db="UniProtKB">
        <authorList>
            <consortium name="Ensembl"/>
        </authorList>
    </citation>
    <scope>IDENTIFICATION</scope>
</reference>
<feature type="compositionally biased region" description="Gly residues" evidence="13">
    <location>
        <begin position="48"/>
        <end position="58"/>
    </location>
</feature>
<accession>A0A8C8B1E9</accession>
<feature type="region of interest" description="Disordered" evidence="13">
    <location>
        <begin position="173"/>
        <end position="209"/>
    </location>
</feature>
<evidence type="ECO:0000256" key="3">
    <source>
        <dbReference type="ARBA" id="ARBA00022692"/>
    </source>
</evidence>
<evidence type="ECO:0000259" key="15">
    <source>
        <dbReference type="PROSITE" id="PS50262"/>
    </source>
</evidence>
<dbReference type="PROSITE" id="PS50262">
    <property type="entry name" value="G_PROTEIN_RECEP_F1_2"/>
    <property type="match status" value="1"/>
</dbReference>
<evidence type="ECO:0000256" key="1">
    <source>
        <dbReference type="ARBA" id="ARBA00004651"/>
    </source>
</evidence>
<keyword evidence="2" id="KW-1003">Cell membrane</keyword>
<keyword evidence="8" id="KW-1015">Disulfide bond</keyword>
<evidence type="ECO:0000256" key="12">
    <source>
        <dbReference type="RuleBase" id="RU000688"/>
    </source>
</evidence>
<feature type="domain" description="G-protein coupled receptors family 1 profile" evidence="15">
    <location>
        <begin position="280"/>
        <end position="562"/>
    </location>
</feature>
<evidence type="ECO:0000256" key="4">
    <source>
        <dbReference type="ARBA" id="ARBA00022989"/>
    </source>
</evidence>
<keyword evidence="3 12" id="KW-0812">Transmembrane</keyword>
<name>A0A8C8B1E9_9STRI</name>
<keyword evidence="17" id="KW-1185">Reference proteome</keyword>
<feature type="region of interest" description="Disordered" evidence="13">
    <location>
        <begin position="125"/>
        <end position="147"/>
    </location>
</feature>